<keyword evidence="2" id="KW-1185">Reference proteome</keyword>
<evidence type="ECO:0000313" key="2">
    <source>
        <dbReference type="Proteomes" id="UP000230233"/>
    </source>
</evidence>
<accession>A0A2G5T2V9</accession>
<reference evidence="2" key="1">
    <citation type="submission" date="2017-10" db="EMBL/GenBank/DDBJ databases">
        <title>Rapid genome shrinkage in a self-fertile nematode reveals novel sperm competition proteins.</title>
        <authorList>
            <person name="Yin D."/>
            <person name="Schwarz E.M."/>
            <person name="Thomas C.G."/>
            <person name="Felde R.L."/>
            <person name="Korf I.F."/>
            <person name="Cutter A.D."/>
            <person name="Schartner C.M."/>
            <person name="Ralston E.J."/>
            <person name="Meyer B.J."/>
            <person name="Haag E.S."/>
        </authorList>
    </citation>
    <scope>NUCLEOTIDE SEQUENCE [LARGE SCALE GENOMIC DNA]</scope>
    <source>
        <strain evidence="2">JU1422</strain>
    </source>
</reference>
<comment type="caution">
    <text evidence="1">The sequence shown here is derived from an EMBL/GenBank/DDBJ whole genome shotgun (WGS) entry which is preliminary data.</text>
</comment>
<sequence>MNVATMTKDGEVYHMKMAVQPTEILVNFDDWKHNRLIFLSANKFVIDTFVSFVRLLIFPFSSTDILDSPGFRCLLSAYTSLARVAYSSE</sequence>
<evidence type="ECO:0000313" key="1">
    <source>
        <dbReference type="EMBL" id="PIC21552.1"/>
    </source>
</evidence>
<name>A0A2G5T2V9_9PELO</name>
<organism evidence="1 2">
    <name type="scientific">Caenorhabditis nigoni</name>
    <dbReference type="NCBI Taxonomy" id="1611254"/>
    <lineage>
        <taxon>Eukaryota</taxon>
        <taxon>Metazoa</taxon>
        <taxon>Ecdysozoa</taxon>
        <taxon>Nematoda</taxon>
        <taxon>Chromadorea</taxon>
        <taxon>Rhabditida</taxon>
        <taxon>Rhabditina</taxon>
        <taxon>Rhabditomorpha</taxon>
        <taxon>Rhabditoidea</taxon>
        <taxon>Rhabditidae</taxon>
        <taxon>Peloderinae</taxon>
        <taxon>Caenorhabditis</taxon>
    </lineage>
</organism>
<proteinExistence type="predicted"/>
<dbReference type="EMBL" id="PDUG01000006">
    <property type="protein sequence ID" value="PIC21552.1"/>
    <property type="molecule type" value="Genomic_DNA"/>
</dbReference>
<protein>
    <submittedName>
        <fullName evidence="1">Uncharacterized protein</fullName>
    </submittedName>
</protein>
<dbReference type="AlphaFoldDB" id="A0A2G5T2V9"/>
<gene>
    <name evidence="1" type="primary">Cnig_chr_X.g26344</name>
    <name evidence="1" type="ORF">B9Z55_026344</name>
</gene>
<dbReference type="Proteomes" id="UP000230233">
    <property type="component" value="Chromosome X"/>
</dbReference>